<dbReference type="AlphaFoldDB" id="A0A929WZ49"/>
<dbReference type="RefSeq" id="WP_296089802.1">
    <property type="nucleotide sequence ID" value="NZ_CAUOSC010000011.1"/>
</dbReference>
<feature type="chain" id="PRO_5036792168" evidence="1">
    <location>
        <begin position="20"/>
        <end position="196"/>
    </location>
</feature>
<evidence type="ECO:0000313" key="2">
    <source>
        <dbReference type="EMBL" id="MBF0969448.1"/>
    </source>
</evidence>
<evidence type="ECO:0000313" key="3">
    <source>
        <dbReference type="Proteomes" id="UP000704068"/>
    </source>
</evidence>
<organism evidence="2 3">
    <name type="scientific">Alloprevotella tannerae</name>
    <dbReference type="NCBI Taxonomy" id="76122"/>
    <lineage>
        <taxon>Bacteria</taxon>
        <taxon>Pseudomonadati</taxon>
        <taxon>Bacteroidota</taxon>
        <taxon>Bacteroidia</taxon>
        <taxon>Bacteroidales</taxon>
        <taxon>Prevotellaceae</taxon>
        <taxon>Alloprevotella</taxon>
    </lineage>
</organism>
<name>A0A929WZ49_9BACT</name>
<feature type="signal peptide" evidence="1">
    <location>
        <begin position="1"/>
        <end position="19"/>
    </location>
</feature>
<keyword evidence="1" id="KW-0732">Signal</keyword>
<proteinExistence type="predicted"/>
<evidence type="ECO:0000256" key="1">
    <source>
        <dbReference type="SAM" id="SignalP"/>
    </source>
</evidence>
<gene>
    <name evidence="2" type="ORF">HXK21_00180</name>
</gene>
<dbReference type="InterPro" id="IPR032293">
    <property type="entry name" value="DUF4840"/>
</dbReference>
<dbReference type="Pfam" id="PF16128">
    <property type="entry name" value="DUF4840"/>
    <property type="match status" value="1"/>
</dbReference>
<comment type="caution">
    <text evidence="2">The sequence shown here is derived from an EMBL/GenBank/DDBJ whole genome shotgun (WGS) entry which is preliminary data.</text>
</comment>
<dbReference type="EMBL" id="JABZGR010000001">
    <property type="protein sequence ID" value="MBF0969448.1"/>
    <property type="molecule type" value="Genomic_DNA"/>
</dbReference>
<accession>A0A929WZ49</accession>
<dbReference type="PROSITE" id="PS51257">
    <property type="entry name" value="PROKAR_LIPOPROTEIN"/>
    <property type="match status" value="1"/>
</dbReference>
<protein>
    <submittedName>
        <fullName evidence="2">DUF4840 domain-containing protein</fullName>
    </submittedName>
</protein>
<dbReference type="Proteomes" id="UP000704068">
    <property type="component" value="Unassembled WGS sequence"/>
</dbReference>
<reference evidence="2" key="1">
    <citation type="submission" date="2020-04" db="EMBL/GenBank/DDBJ databases">
        <title>Deep metagenomics examines the oral microbiome during advanced dental caries in children, revealing novel taxa and co-occurrences with host molecules.</title>
        <authorList>
            <person name="Baker J.L."/>
            <person name="Morton J.T."/>
            <person name="Dinis M."/>
            <person name="Alvarez R."/>
            <person name="Tran N.C."/>
            <person name="Knight R."/>
            <person name="Edlund A."/>
        </authorList>
    </citation>
    <scope>NUCLEOTIDE SEQUENCE</scope>
    <source>
        <strain evidence="2">JCVI_34_bin.1</strain>
    </source>
</reference>
<sequence length="196" mass="21838">MKKVTLFLPLLLLFGFLLTSCETNEPKVPDNVRQSIKGNYSGQVNLISSGNNRDTLRIAALATVNDKEINIDRVPVGAMIDTIFGSGTATTSGINTLPMKIKYTMYAANQAYFPMTFEIADFNFTVNYGGSSHNVVVAFEKPVFDNMVFYFPGKGQIELEARTARIALDGDDIQMLGNKIKPNRRFSFRFPAIFKK</sequence>